<evidence type="ECO:0000313" key="4">
    <source>
        <dbReference type="Proteomes" id="UP001150538"/>
    </source>
</evidence>
<feature type="compositionally biased region" description="Polar residues" evidence="1">
    <location>
        <begin position="397"/>
        <end position="409"/>
    </location>
</feature>
<comment type="caution">
    <text evidence="3">The sequence shown here is derived from an EMBL/GenBank/DDBJ whole genome shotgun (WGS) entry which is preliminary data.</text>
</comment>
<feature type="region of interest" description="Disordered" evidence="1">
    <location>
        <begin position="277"/>
        <end position="353"/>
    </location>
</feature>
<feature type="transmembrane region" description="Helical" evidence="2">
    <location>
        <begin position="432"/>
        <end position="454"/>
    </location>
</feature>
<feature type="transmembrane region" description="Helical" evidence="2">
    <location>
        <begin position="225"/>
        <end position="247"/>
    </location>
</feature>
<feature type="compositionally biased region" description="Basic and acidic residues" evidence="1">
    <location>
        <begin position="411"/>
        <end position="422"/>
    </location>
</feature>
<reference evidence="3" key="1">
    <citation type="submission" date="2022-07" db="EMBL/GenBank/DDBJ databases">
        <title>Phylogenomic reconstructions and comparative analyses of Kickxellomycotina fungi.</title>
        <authorList>
            <person name="Reynolds N.K."/>
            <person name="Stajich J.E."/>
            <person name="Barry K."/>
            <person name="Grigoriev I.V."/>
            <person name="Crous P."/>
            <person name="Smith M.E."/>
        </authorList>
    </citation>
    <scope>NUCLEOTIDE SEQUENCE</scope>
    <source>
        <strain evidence="3">NBRC 100468</strain>
    </source>
</reference>
<evidence type="ECO:0000313" key="3">
    <source>
        <dbReference type="EMBL" id="KAJ1918673.1"/>
    </source>
</evidence>
<dbReference type="Gene3D" id="1.20.1070.10">
    <property type="entry name" value="Rhodopsin 7-helix transmembrane proteins"/>
    <property type="match status" value="1"/>
</dbReference>
<feature type="transmembrane region" description="Helical" evidence="2">
    <location>
        <begin position="73"/>
        <end position="91"/>
    </location>
</feature>
<feature type="transmembrane region" description="Helical" evidence="2">
    <location>
        <begin position="178"/>
        <end position="198"/>
    </location>
</feature>
<keyword evidence="2" id="KW-1133">Transmembrane helix</keyword>
<sequence length="633" mass="70199">MSSIDVAGATDNAMVTPTITTTEMVTLDGTPVSMPPISQLLGNSTGLMDGGWAYRVIFVPQPPLTDIAKGFDIAGLVLSFCVLMTVIYRAFKIDIFERPSFRLSASIAIGNILCLLSEVILTTDRLTKGKSSTSLKVLVWLRIFGIAVFVFATMFIAFHLHMTILLNKSLLARKLNKFYELITWTLCAIIASPAFYGYKETLRHPDMGIVFHVDKTLGHMRMVSILIYVWMIVAIGYCTIISIVVMVRLVPSLRRVWILERWKHRLEKKIDTNEYNLQQTRQLGSDNVGDPRPESKKRSRILGGSRGRGDIEAGNGNYNHNRSSTDSHAHHRPVFSPAPADNPNDDGDGVSEVSSITSFHIGNNNRLDQVSLTAFNKNPRGTYFDSKLKPKHEPYGVSNSSSHTLGRQSQVRKEQKNKDDELSRRKRQISFVIIRIALQTILPLLSTPWIPIFMCIRAPPTSFANLIKFTPFLNALLGFVTFVIHPELNPSNENAIDRYTSGRFQNALESLWTKPHKLGGGLNKIVSNPRLAGIADGKANAIMGFEDSISVANSSTFVNDKNVNASPNNYDEGVLVMTRPSQGLANNMPTCHARPSSSSQPLAQSSLPLQNGNTNGINNTTKDNYTRKGRLIL</sequence>
<proteinExistence type="predicted"/>
<feature type="transmembrane region" description="Helical" evidence="2">
    <location>
        <begin position="103"/>
        <end position="123"/>
    </location>
</feature>
<feature type="region of interest" description="Disordered" evidence="1">
    <location>
        <begin position="381"/>
        <end position="422"/>
    </location>
</feature>
<feature type="transmembrane region" description="Helical" evidence="2">
    <location>
        <begin position="143"/>
        <end position="166"/>
    </location>
</feature>
<evidence type="ECO:0000256" key="1">
    <source>
        <dbReference type="SAM" id="MobiDB-lite"/>
    </source>
</evidence>
<dbReference type="EMBL" id="JANBPU010000040">
    <property type="protein sequence ID" value="KAJ1918673.1"/>
    <property type="molecule type" value="Genomic_DNA"/>
</dbReference>
<feature type="compositionally biased region" description="Low complexity" evidence="1">
    <location>
        <begin position="595"/>
        <end position="621"/>
    </location>
</feature>
<dbReference type="Proteomes" id="UP001150538">
    <property type="component" value="Unassembled WGS sequence"/>
</dbReference>
<keyword evidence="4" id="KW-1185">Reference proteome</keyword>
<feature type="region of interest" description="Disordered" evidence="1">
    <location>
        <begin position="590"/>
        <end position="633"/>
    </location>
</feature>
<evidence type="ECO:0000256" key="2">
    <source>
        <dbReference type="SAM" id="Phobius"/>
    </source>
</evidence>
<dbReference type="SUPFAM" id="SSF81321">
    <property type="entry name" value="Family A G protein-coupled receptor-like"/>
    <property type="match status" value="1"/>
</dbReference>
<keyword evidence="2" id="KW-0472">Membrane</keyword>
<name>A0A9W8DP31_9FUNG</name>
<accession>A0A9W8DP31</accession>
<protein>
    <submittedName>
        <fullName evidence="3">Uncharacterized protein</fullName>
    </submittedName>
</protein>
<dbReference type="OrthoDB" id="3251871at2759"/>
<keyword evidence="2" id="KW-0812">Transmembrane</keyword>
<organism evidence="3 4">
    <name type="scientific">Mycoemilia scoparia</name>
    <dbReference type="NCBI Taxonomy" id="417184"/>
    <lineage>
        <taxon>Eukaryota</taxon>
        <taxon>Fungi</taxon>
        <taxon>Fungi incertae sedis</taxon>
        <taxon>Zoopagomycota</taxon>
        <taxon>Kickxellomycotina</taxon>
        <taxon>Kickxellomycetes</taxon>
        <taxon>Kickxellales</taxon>
        <taxon>Kickxellaceae</taxon>
        <taxon>Mycoemilia</taxon>
    </lineage>
</organism>
<dbReference type="AlphaFoldDB" id="A0A9W8DP31"/>
<gene>
    <name evidence="3" type="ORF">H4219_002476</name>
</gene>